<name>A0A149V508_9PROT</name>
<reference evidence="1 2" key="1">
    <citation type="submission" date="2015-06" db="EMBL/GenBank/DDBJ databases">
        <title>Improved classification and identification of acetic acid bacteria using matrix-assisted laser desorption/ionization time-of-flight mass spectrometry; Gluconobacter nephelii and Gluconobacter uchimurae are later heterotypic synonyms of Gluconobacter japonicus and Gluconobacter oxydans, respectively.</title>
        <authorList>
            <person name="Li L."/>
            <person name="Cleenwerck I."/>
            <person name="De Vuyst L."/>
            <person name="Vandamme P."/>
        </authorList>
    </citation>
    <scope>NUCLEOTIDE SEQUENCE [LARGE SCALE GENOMIC DNA]</scope>
    <source>
        <strain evidence="1 2">LMG 1604</strain>
    </source>
</reference>
<dbReference type="Proteomes" id="UP000075538">
    <property type="component" value="Unassembled WGS sequence"/>
</dbReference>
<dbReference type="EMBL" id="LHZZ01000542">
    <property type="protein sequence ID" value="KXV75297.1"/>
    <property type="molecule type" value="Genomic_DNA"/>
</dbReference>
<dbReference type="GO" id="GO:0005198">
    <property type="term" value="F:structural molecule activity"/>
    <property type="evidence" value="ECO:0007669"/>
    <property type="project" value="InterPro"/>
</dbReference>
<sequence length="372" mass="38267">MSTSVGQFGSSGASIILSAGVQKLTQAQSQISWQTSSGTIGETFADIGPSRTTALSLAPKISQVTTWQSNITQAQTGLKVTASALQQIASIAQNLATNLLSMSGTSGSTGTATDAYAAQAQSALTELTSALNTSDGTSYVFAGTSAREKPTSDIDSVANGNLASQIANAMSKLTSSNAANVMTQMTSASSTDTSVFSSNLTGASDPTQPEDTAKNNLQLASSSQRATIISSGETMQIGVVATQGNTSDVSDTSTGSPIKDLMRDLMAVSSMSGMSSSTPGYSDIVKQLHSSLTNTVSQIINMETKIGTQQNVLTARASLLSSMQTSLQNQLSNAKSVDPAQVAIHSQDVSTSLKASFILISDMKDMSLAKYL</sequence>
<dbReference type="SUPFAM" id="SSF64518">
    <property type="entry name" value="Phase 1 flagellin"/>
    <property type="match status" value="1"/>
</dbReference>
<evidence type="ECO:0000313" key="2">
    <source>
        <dbReference type="Proteomes" id="UP000075538"/>
    </source>
</evidence>
<dbReference type="InterPro" id="IPR001492">
    <property type="entry name" value="Flagellin"/>
</dbReference>
<organism evidence="1 2">
    <name type="scientific">Acetobacter malorum</name>
    <dbReference type="NCBI Taxonomy" id="178901"/>
    <lineage>
        <taxon>Bacteria</taxon>
        <taxon>Pseudomonadati</taxon>
        <taxon>Pseudomonadota</taxon>
        <taxon>Alphaproteobacteria</taxon>
        <taxon>Acetobacterales</taxon>
        <taxon>Acetobacteraceae</taxon>
        <taxon>Acetobacter</taxon>
    </lineage>
</organism>
<evidence type="ECO:0000313" key="1">
    <source>
        <dbReference type="EMBL" id="KXV75297.1"/>
    </source>
</evidence>
<proteinExistence type="predicted"/>
<accession>A0A149V508</accession>
<dbReference type="PATRIC" id="fig|178901.15.peg.2375"/>
<protein>
    <submittedName>
        <fullName evidence="1">Uncharacterized protein</fullName>
    </submittedName>
</protein>
<dbReference type="GO" id="GO:0009288">
    <property type="term" value="C:bacterial-type flagellum"/>
    <property type="evidence" value="ECO:0007669"/>
    <property type="project" value="InterPro"/>
</dbReference>
<dbReference type="RefSeq" id="WP_061491044.1">
    <property type="nucleotide sequence ID" value="NZ_LHZZ01000542.1"/>
</dbReference>
<gene>
    <name evidence="1" type="ORF">AD953_08060</name>
</gene>
<dbReference type="Gene3D" id="1.20.1330.10">
    <property type="entry name" value="f41 fragment of flagellin, N-terminal domain"/>
    <property type="match status" value="1"/>
</dbReference>
<dbReference type="PANTHER" id="PTHR42792">
    <property type="entry name" value="FLAGELLIN"/>
    <property type="match status" value="1"/>
</dbReference>
<comment type="caution">
    <text evidence="1">The sequence shown here is derived from an EMBL/GenBank/DDBJ whole genome shotgun (WGS) entry which is preliminary data.</text>
</comment>
<dbReference type="NCBIfam" id="NF006489">
    <property type="entry name" value="PRK08913.1"/>
    <property type="match status" value="1"/>
</dbReference>
<dbReference type="PANTHER" id="PTHR42792:SF1">
    <property type="entry name" value="FLAGELLAR HOOK-ASSOCIATED PROTEIN 3"/>
    <property type="match status" value="1"/>
</dbReference>
<dbReference type="AlphaFoldDB" id="A0A149V508"/>